<proteinExistence type="predicted"/>
<keyword evidence="3" id="KW-1185">Reference proteome</keyword>
<sequence length="114" mass="12435">MVRTTIRGRGCGQIRRNNCPKGPVTFGFEGLDDIPSHTNALIRPNSPINGVGSSLNSHTTMPIPTIMGISTILDEAWANKGANTAPPKKIVVKKTQTRPRVERSNQDSEDSEWP</sequence>
<name>A0ABR0NZ78_GOSAR</name>
<evidence type="ECO:0000313" key="3">
    <source>
        <dbReference type="Proteomes" id="UP001358586"/>
    </source>
</evidence>
<reference evidence="2 3" key="1">
    <citation type="submission" date="2023-03" db="EMBL/GenBank/DDBJ databases">
        <title>WGS of Gossypium arboreum.</title>
        <authorList>
            <person name="Yu D."/>
        </authorList>
    </citation>
    <scope>NUCLEOTIDE SEQUENCE [LARGE SCALE GENOMIC DNA]</scope>
    <source>
        <tissue evidence="2">Leaf</tissue>
    </source>
</reference>
<accession>A0ABR0NZ78</accession>
<evidence type="ECO:0000313" key="2">
    <source>
        <dbReference type="EMBL" id="KAK5811643.1"/>
    </source>
</evidence>
<protein>
    <submittedName>
        <fullName evidence="2">Uncharacterized protein</fullName>
    </submittedName>
</protein>
<dbReference type="Proteomes" id="UP001358586">
    <property type="component" value="Chromosome 8"/>
</dbReference>
<evidence type="ECO:0000256" key="1">
    <source>
        <dbReference type="SAM" id="MobiDB-lite"/>
    </source>
</evidence>
<gene>
    <name evidence="2" type="ORF">PVK06_026996</name>
</gene>
<dbReference type="EMBL" id="JARKNE010000008">
    <property type="protein sequence ID" value="KAK5811643.1"/>
    <property type="molecule type" value="Genomic_DNA"/>
</dbReference>
<organism evidence="2 3">
    <name type="scientific">Gossypium arboreum</name>
    <name type="common">Tree cotton</name>
    <name type="synonym">Gossypium nanking</name>
    <dbReference type="NCBI Taxonomy" id="29729"/>
    <lineage>
        <taxon>Eukaryota</taxon>
        <taxon>Viridiplantae</taxon>
        <taxon>Streptophyta</taxon>
        <taxon>Embryophyta</taxon>
        <taxon>Tracheophyta</taxon>
        <taxon>Spermatophyta</taxon>
        <taxon>Magnoliopsida</taxon>
        <taxon>eudicotyledons</taxon>
        <taxon>Gunneridae</taxon>
        <taxon>Pentapetalae</taxon>
        <taxon>rosids</taxon>
        <taxon>malvids</taxon>
        <taxon>Malvales</taxon>
        <taxon>Malvaceae</taxon>
        <taxon>Malvoideae</taxon>
        <taxon>Gossypium</taxon>
    </lineage>
</organism>
<feature type="region of interest" description="Disordered" evidence="1">
    <location>
        <begin position="81"/>
        <end position="114"/>
    </location>
</feature>
<comment type="caution">
    <text evidence="2">The sequence shown here is derived from an EMBL/GenBank/DDBJ whole genome shotgun (WGS) entry which is preliminary data.</text>
</comment>